<sequence>MTEFHFQPVSIQHDFHYATPWRTTALDGRLQTRLVLRSSTPLTLSETLSQSEISHLRQQGVILCNEFRSC</sequence>
<dbReference type="AlphaFoldDB" id="A0A1C7FIJ5"/>
<keyword evidence="2" id="KW-0614">Plasmid</keyword>
<evidence type="ECO:0000313" key="1">
    <source>
        <dbReference type="EMBL" id="ANU39352.1"/>
    </source>
</evidence>
<dbReference type="EMBL" id="CP016416">
    <property type="protein sequence ID" value="ANU39352.1"/>
    <property type="molecule type" value="Genomic_DNA"/>
</dbReference>
<geneLocation type="plasmid" evidence="3">
    <name>pvs127</name>
</geneLocation>
<keyword evidence="3" id="KW-1185">Reference proteome</keyword>
<organism evidence="2 3">
    <name type="scientific">Vibrio scophthalmi</name>
    <dbReference type="NCBI Taxonomy" id="45658"/>
    <lineage>
        <taxon>Bacteria</taxon>
        <taxon>Pseudomonadati</taxon>
        <taxon>Pseudomonadota</taxon>
        <taxon>Gammaproteobacteria</taxon>
        <taxon>Vibrionales</taxon>
        <taxon>Vibrionaceae</taxon>
        <taxon>Vibrio</taxon>
    </lineage>
</organism>
<evidence type="ECO:0000313" key="2">
    <source>
        <dbReference type="EMBL" id="ANU39497.1"/>
    </source>
</evidence>
<proteinExistence type="predicted"/>
<evidence type="ECO:0000313" key="3">
    <source>
        <dbReference type="Proteomes" id="UP000092528"/>
    </source>
</evidence>
<reference evidence="2 3" key="1">
    <citation type="submission" date="2016-07" db="EMBL/GenBank/DDBJ databases">
        <title>Genome sequencing of Vibrio scophthalmi strain VS-05, an isolated from Paralichthys olivaceus.</title>
        <authorList>
            <person name="Han H.-J."/>
        </authorList>
    </citation>
    <scope>NUCLEOTIDE SEQUENCE [LARGE SCALE GENOMIC DNA]</scope>
    <source>
        <strain evidence="2 3">VS-05</strain>
        <plasmid evidence="2">pVS127</plasmid>
        <plasmid evidence="3">pvs127</plasmid>
    </source>
</reference>
<name>A0A1C7FIJ5_9VIBR</name>
<geneLocation type="plasmid" evidence="2">
    <name>pVS127</name>
</geneLocation>
<accession>A0A1C7FIJ5</accession>
<dbReference type="EMBL" id="CP016416">
    <property type="protein sequence ID" value="ANU39497.1"/>
    <property type="molecule type" value="Genomic_DNA"/>
</dbReference>
<dbReference type="Proteomes" id="UP000092528">
    <property type="component" value="Plasmid pVS127"/>
</dbReference>
<gene>
    <name evidence="1" type="ORF">VSVS05_04316</name>
    <name evidence="2" type="ORF">VSVS05_04462</name>
</gene>
<protein>
    <submittedName>
        <fullName evidence="2">Uncharacterized protein</fullName>
    </submittedName>
</protein>